<gene>
    <name evidence="3" type="ORF">ACD_3C00146G0004</name>
</gene>
<feature type="transmembrane region" description="Helical" evidence="2">
    <location>
        <begin position="23"/>
        <end position="43"/>
    </location>
</feature>
<evidence type="ECO:0000256" key="1">
    <source>
        <dbReference type="SAM" id="Coils"/>
    </source>
</evidence>
<keyword evidence="2" id="KW-1133">Transmembrane helix</keyword>
<sequence length="84" mass="10041">MFTGFFLSVTLHAFYNAFWELEMPIFAIFTVLIGIAIFLKLIFVKKHNKNYLDLKNKIQRLKEMKELKDKVNEMKNINTAIRRT</sequence>
<dbReference type="AlphaFoldDB" id="K2GWS1"/>
<feature type="coiled-coil region" evidence="1">
    <location>
        <begin position="44"/>
        <end position="84"/>
    </location>
</feature>
<reference evidence="3" key="1">
    <citation type="journal article" date="2012" name="Science">
        <title>Fermentation, hydrogen, and sulfur metabolism in multiple uncultivated bacterial phyla.</title>
        <authorList>
            <person name="Wrighton K.C."/>
            <person name="Thomas B.C."/>
            <person name="Sharon I."/>
            <person name="Miller C.S."/>
            <person name="Castelle C.J."/>
            <person name="VerBerkmoes N.C."/>
            <person name="Wilkins M.J."/>
            <person name="Hettich R.L."/>
            <person name="Lipton M.S."/>
            <person name="Williams K.H."/>
            <person name="Long P.E."/>
            <person name="Banfield J.F."/>
        </authorList>
    </citation>
    <scope>NUCLEOTIDE SEQUENCE [LARGE SCALE GENOMIC DNA]</scope>
</reference>
<keyword evidence="2" id="KW-0812">Transmembrane</keyword>
<keyword evidence="2" id="KW-0472">Membrane</keyword>
<evidence type="ECO:0000256" key="2">
    <source>
        <dbReference type="SAM" id="Phobius"/>
    </source>
</evidence>
<evidence type="ECO:0000313" key="3">
    <source>
        <dbReference type="EMBL" id="EKE27805.1"/>
    </source>
</evidence>
<dbReference type="EMBL" id="AMFJ01000420">
    <property type="protein sequence ID" value="EKE27805.1"/>
    <property type="molecule type" value="Genomic_DNA"/>
</dbReference>
<accession>K2GWS1</accession>
<comment type="caution">
    <text evidence="3">The sequence shown here is derived from an EMBL/GenBank/DDBJ whole genome shotgun (WGS) entry which is preliminary data.</text>
</comment>
<protein>
    <submittedName>
        <fullName evidence="3">Uncharacterized protein</fullName>
    </submittedName>
</protein>
<keyword evidence="1" id="KW-0175">Coiled coil</keyword>
<organism evidence="3">
    <name type="scientific">uncultured bacterium</name>
    <name type="common">gcode 4</name>
    <dbReference type="NCBI Taxonomy" id="1234023"/>
    <lineage>
        <taxon>Bacteria</taxon>
        <taxon>environmental samples</taxon>
    </lineage>
</organism>
<proteinExistence type="predicted"/>
<name>K2GWS1_9BACT</name>